<proteinExistence type="predicted"/>
<sequence length="68" mass="8145">MSFEYQRVNFSENHELNYLLRRIGKRQTQQNRDTVVTLGKSLKKALKVRTLTHQQFIPFLRGKRALLK</sequence>
<gene>
    <name evidence="1" type="ORF">ZBT109_1875</name>
</gene>
<dbReference type="EMBL" id="AP018933">
    <property type="protein sequence ID" value="BBG30621.1"/>
    <property type="molecule type" value="Genomic_DNA"/>
</dbReference>
<dbReference type="RefSeq" id="WP_027704922.1">
    <property type="nucleotide sequence ID" value="NZ_AP018933.1"/>
</dbReference>
<accession>A0A348HG69</accession>
<reference evidence="1 2" key="1">
    <citation type="submission" date="2018-09" db="EMBL/GenBank/DDBJ databases">
        <title>Zymobacter palmae IAM14233 (=T109) whole genome analysis.</title>
        <authorList>
            <person name="Yanase H."/>
        </authorList>
    </citation>
    <scope>NUCLEOTIDE SEQUENCE [LARGE SCALE GENOMIC DNA]</scope>
    <source>
        <strain evidence="1 2">IAM14233</strain>
    </source>
</reference>
<evidence type="ECO:0000313" key="2">
    <source>
        <dbReference type="Proteomes" id="UP000267342"/>
    </source>
</evidence>
<keyword evidence="2" id="KW-1185">Reference proteome</keyword>
<evidence type="ECO:0000313" key="1">
    <source>
        <dbReference type="EMBL" id="BBG30621.1"/>
    </source>
</evidence>
<organism evidence="1 2">
    <name type="scientific">Zymobacter palmae</name>
    <dbReference type="NCBI Taxonomy" id="33074"/>
    <lineage>
        <taxon>Bacteria</taxon>
        <taxon>Pseudomonadati</taxon>
        <taxon>Pseudomonadota</taxon>
        <taxon>Gammaproteobacteria</taxon>
        <taxon>Oceanospirillales</taxon>
        <taxon>Halomonadaceae</taxon>
        <taxon>Zymobacter group</taxon>
        <taxon>Zymobacter</taxon>
    </lineage>
</organism>
<dbReference type="Proteomes" id="UP000267342">
    <property type="component" value="Chromosome"/>
</dbReference>
<dbReference type="OrthoDB" id="5686121at2"/>
<name>A0A348HG69_9GAMM</name>
<dbReference type="AlphaFoldDB" id="A0A348HG69"/>
<dbReference type="KEGG" id="zpl:ZBT109_1875"/>
<protein>
    <submittedName>
        <fullName evidence="1">Precorrin-6x reductase</fullName>
    </submittedName>
</protein>